<dbReference type="RefSeq" id="WP_081503195.1">
    <property type="nucleotide sequence ID" value="NZ_FWWY01000001.1"/>
</dbReference>
<dbReference type="PANTHER" id="PTHR11895:SF176">
    <property type="entry name" value="AMIDASE AMID-RELATED"/>
    <property type="match status" value="1"/>
</dbReference>
<dbReference type="PANTHER" id="PTHR11895">
    <property type="entry name" value="TRANSAMIDASE"/>
    <property type="match status" value="1"/>
</dbReference>
<evidence type="ECO:0000313" key="2">
    <source>
        <dbReference type="EMBL" id="SMC06791.1"/>
    </source>
</evidence>
<evidence type="ECO:0000313" key="3">
    <source>
        <dbReference type="Proteomes" id="UP000192660"/>
    </source>
</evidence>
<feature type="domain" description="Amidase" evidence="1">
    <location>
        <begin position="26"/>
        <end position="437"/>
    </location>
</feature>
<dbReference type="STRING" id="28034.BFX07_10835"/>
<name>A0A1W1WKF6_SULTA</name>
<dbReference type="InterPro" id="IPR020556">
    <property type="entry name" value="Amidase_CS"/>
</dbReference>
<protein>
    <submittedName>
        <fullName evidence="2">Aspartyl-tRNA(Asn)/glutamyl-tRNA(Gln) amidotransferase subunit A</fullName>
    </submittedName>
</protein>
<keyword evidence="2" id="KW-0808">Transferase</keyword>
<dbReference type="Gene3D" id="3.90.1300.10">
    <property type="entry name" value="Amidase signature (AS) domain"/>
    <property type="match status" value="1"/>
</dbReference>
<dbReference type="EMBL" id="FWWY01000001">
    <property type="protein sequence ID" value="SMC06791.1"/>
    <property type="molecule type" value="Genomic_DNA"/>
</dbReference>
<sequence length="449" mass="49889">MMPSQIKAIHQAFVTGQHDPVAWLDQLTDKIRQVQEQTNAFIHLDIERARMTAEASWRRYRNAISLSVLDGVLIGLKDLFETANMPTTAGSKILQDYRPHHDAVIVSQLRELGANLDLGKLNLHEFAFGPTSTSSFYGSVRHPLDGSKMAGGSSGGSAVAVATELMPLALGTDTGGSVRIPAALCGIIGLKPTYDRISRQGVIPLSWTLDHVGPMARDIEDIALFLDLIFPEERFQEHMMAPCSSLNILVPSGTLGRAVDQDLQHRFELALERLSMLPGVHIDTSPLPELERIRAAQLVIIGAEAANYHWKWLQERPLDYQEDVRERLISRASYLAVQYIEGLRARQELQVMYQQILDRYDVMILPTVPIYPPDLTTQEVPGYDGQPIDVRNLLVWMTSPFNLLGLPALTMPVGHNDQGFAASAQIVGNYDQEGKLLQVAKMWQDVLSA</sequence>
<dbReference type="AlphaFoldDB" id="A0A1W1WKF6"/>
<gene>
    <name evidence="2" type="ORF">SAMN00768000_3021</name>
</gene>
<accession>A0A1W1WKF6</accession>
<dbReference type="InterPro" id="IPR023631">
    <property type="entry name" value="Amidase_dom"/>
</dbReference>
<dbReference type="Proteomes" id="UP000192660">
    <property type="component" value="Unassembled WGS sequence"/>
</dbReference>
<dbReference type="SUPFAM" id="SSF75304">
    <property type="entry name" value="Amidase signature (AS) enzymes"/>
    <property type="match status" value="1"/>
</dbReference>
<dbReference type="OrthoDB" id="9811471at2"/>
<dbReference type="PROSITE" id="PS00571">
    <property type="entry name" value="AMIDASES"/>
    <property type="match status" value="1"/>
</dbReference>
<dbReference type="Pfam" id="PF01425">
    <property type="entry name" value="Amidase"/>
    <property type="match status" value="1"/>
</dbReference>
<evidence type="ECO:0000259" key="1">
    <source>
        <dbReference type="Pfam" id="PF01425"/>
    </source>
</evidence>
<dbReference type="GO" id="GO:0016740">
    <property type="term" value="F:transferase activity"/>
    <property type="evidence" value="ECO:0007669"/>
    <property type="project" value="UniProtKB-KW"/>
</dbReference>
<proteinExistence type="predicted"/>
<dbReference type="InterPro" id="IPR036928">
    <property type="entry name" value="AS_sf"/>
</dbReference>
<keyword evidence="3" id="KW-1185">Reference proteome</keyword>
<reference evidence="3" key="1">
    <citation type="submission" date="2017-04" db="EMBL/GenBank/DDBJ databases">
        <authorList>
            <person name="Varghese N."/>
            <person name="Submissions S."/>
        </authorList>
    </citation>
    <scope>NUCLEOTIDE SEQUENCE [LARGE SCALE GENOMIC DNA]</scope>
    <source>
        <strain evidence="3">DSM 9293</strain>
    </source>
</reference>
<dbReference type="InterPro" id="IPR000120">
    <property type="entry name" value="Amidase"/>
</dbReference>
<organism evidence="2 3">
    <name type="scientific">Sulfobacillus thermosulfidooxidans (strain DSM 9293 / VKM B-1269 / AT-1)</name>
    <dbReference type="NCBI Taxonomy" id="929705"/>
    <lineage>
        <taxon>Bacteria</taxon>
        <taxon>Bacillati</taxon>
        <taxon>Bacillota</taxon>
        <taxon>Clostridia</taxon>
        <taxon>Eubacteriales</taxon>
        <taxon>Clostridiales Family XVII. Incertae Sedis</taxon>
        <taxon>Sulfobacillus</taxon>
    </lineage>
</organism>